<evidence type="ECO:0000313" key="2">
    <source>
        <dbReference type="EMBL" id="PSL33530.1"/>
    </source>
</evidence>
<keyword evidence="3" id="KW-1185">Reference proteome</keyword>
<feature type="region of interest" description="Disordered" evidence="1">
    <location>
        <begin position="38"/>
        <end position="57"/>
    </location>
</feature>
<organism evidence="2 3">
    <name type="scientific">Chitinophaga ginsengisoli</name>
    <dbReference type="NCBI Taxonomy" id="363837"/>
    <lineage>
        <taxon>Bacteria</taxon>
        <taxon>Pseudomonadati</taxon>
        <taxon>Bacteroidota</taxon>
        <taxon>Chitinophagia</taxon>
        <taxon>Chitinophagales</taxon>
        <taxon>Chitinophagaceae</taxon>
        <taxon>Chitinophaga</taxon>
    </lineage>
</organism>
<comment type="caution">
    <text evidence="2">The sequence shown here is derived from an EMBL/GenBank/DDBJ whole genome shotgun (WGS) entry which is preliminary data.</text>
</comment>
<sequence>MDPAFIQAYFDRCDKRAVGKIITAAFKGQELPVTIRPVTPRLNPRKNTRKRKASAGG</sequence>
<name>A0A2P8GHX3_9BACT</name>
<protein>
    <submittedName>
        <fullName evidence="2">Uncharacterized protein</fullName>
    </submittedName>
</protein>
<dbReference type="EMBL" id="PYGK01000003">
    <property type="protein sequence ID" value="PSL33530.1"/>
    <property type="molecule type" value="Genomic_DNA"/>
</dbReference>
<dbReference type="Proteomes" id="UP000240978">
    <property type="component" value="Unassembled WGS sequence"/>
</dbReference>
<proteinExistence type="predicted"/>
<gene>
    <name evidence="2" type="ORF">CLV42_103513</name>
</gene>
<evidence type="ECO:0000256" key="1">
    <source>
        <dbReference type="SAM" id="MobiDB-lite"/>
    </source>
</evidence>
<reference evidence="2 3" key="1">
    <citation type="submission" date="2018-03" db="EMBL/GenBank/DDBJ databases">
        <title>Genomic Encyclopedia of Archaeal and Bacterial Type Strains, Phase II (KMG-II): from individual species to whole genera.</title>
        <authorList>
            <person name="Goeker M."/>
        </authorList>
    </citation>
    <scope>NUCLEOTIDE SEQUENCE [LARGE SCALE GENOMIC DNA]</scope>
    <source>
        <strain evidence="2 3">DSM 18107</strain>
    </source>
</reference>
<evidence type="ECO:0000313" key="3">
    <source>
        <dbReference type="Proteomes" id="UP000240978"/>
    </source>
</evidence>
<feature type="compositionally biased region" description="Basic residues" evidence="1">
    <location>
        <begin position="43"/>
        <end position="57"/>
    </location>
</feature>
<accession>A0A2P8GHX3</accession>
<dbReference type="AlphaFoldDB" id="A0A2P8GHX3"/>